<sequence length="284" mass="31027">MKVLVLGVTGMLGNAMFRVLSEDSGLIVYGTARGENARRHFSAEQAERLVIGVDVENHDSLARAFAATRPDVVVNCVGLVKQLADANDPLQAVPINTLLPHRLAGLCQVAGARLVHISTDCVFSGKQGNYLESDFPDAYDLYGRSKLLGEVDYPHAITLRTSIIGHELSGQRSLVGWFLAQQKTVKGFTKAIFSGLPTVELARVVRDVVLGRPDLHGLYHVAAQPINKFDLLSLVAAAYGKEIEILPDDSLVIDRSLNADRFREATGYVAPDWSTLVQRMCEFI</sequence>
<evidence type="ECO:0000256" key="1">
    <source>
        <dbReference type="ARBA" id="ARBA00004781"/>
    </source>
</evidence>
<evidence type="ECO:0000313" key="10">
    <source>
        <dbReference type="Proteomes" id="UP000180088"/>
    </source>
</evidence>
<dbReference type="GO" id="GO:0008831">
    <property type="term" value="F:dTDP-4-dehydrorhamnose reductase activity"/>
    <property type="evidence" value="ECO:0007669"/>
    <property type="project" value="UniProtKB-EC"/>
</dbReference>
<organism evidence="8 10">
    <name type="scientific">Chromobacterium sphagni</name>
    <dbReference type="NCBI Taxonomy" id="1903179"/>
    <lineage>
        <taxon>Bacteria</taxon>
        <taxon>Pseudomonadati</taxon>
        <taxon>Pseudomonadota</taxon>
        <taxon>Betaproteobacteria</taxon>
        <taxon>Neisseriales</taxon>
        <taxon>Chromobacteriaceae</taxon>
        <taxon>Chromobacterium</taxon>
    </lineage>
</organism>
<comment type="caution">
    <text evidence="8">The sequence shown here is derived from an EMBL/GenBank/DDBJ whole genome shotgun (WGS) entry which is preliminary data.</text>
</comment>
<dbReference type="Proteomes" id="UP000180088">
    <property type="component" value="Unassembled WGS sequence"/>
</dbReference>
<gene>
    <name evidence="9" type="ORF">BI344_11745</name>
    <name evidence="8" type="ORF">BI347_10025</name>
</gene>
<dbReference type="EMBL" id="MKCS01000001">
    <property type="protein sequence ID" value="OHX13810.1"/>
    <property type="molecule type" value="Genomic_DNA"/>
</dbReference>
<dbReference type="Proteomes" id="UP000180280">
    <property type="component" value="Unassembled WGS sequence"/>
</dbReference>
<dbReference type="UniPathway" id="UPA00124"/>
<comment type="cofactor">
    <cofactor evidence="6">
        <name>Mg(2+)</name>
        <dbReference type="ChEBI" id="CHEBI:18420"/>
    </cofactor>
    <text evidence="6">Binds 1 Mg(2+) ion per monomer.</text>
</comment>
<comment type="pathway">
    <text evidence="1 6">Carbohydrate biosynthesis; dTDP-L-rhamnose biosynthesis.</text>
</comment>
<dbReference type="InterPro" id="IPR036291">
    <property type="entry name" value="NAD(P)-bd_dom_sf"/>
</dbReference>
<evidence type="ECO:0000256" key="6">
    <source>
        <dbReference type="RuleBase" id="RU364082"/>
    </source>
</evidence>
<accession>A0A1S1X327</accession>
<evidence type="ECO:0000256" key="5">
    <source>
        <dbReference type="ARBA" id="ARBA00048200"/>
    </source>
</evidence>
<feature type="domain" description="RmlD-like substrate binding" evidence="7">
    <location>
        <begin position="1"/>
        <end position="241"/>
    </location>
</feature>
<keyword evidence="11" id="KW-1185">Reference proteome</keyword>
<name>A0A1S1X327_9NEIS</name>
<dbReference type="CDD" id="cd05254">
    <property type="entry name" value="dTDP_HR_like_SDR_e"/>
    <property type="match status" value="1"/>
</dbReference>
<dbReference type="RefSeq" id="WP_071114399.1">
    <property type="nucleotide sequence ID" value="NZ_MKCS01000001.1"/>
</dbReference>
<keyword evidence="6" id="KW-0560">Oxidoreductase</keyword>
<dbReference type="Gene3D" id="3.40.50.720">
    <property type="entry name" value="NAD(P)-binding Rossmann-like Domain"/>
    <property type="match status" value="1"/>
</dbReference>
<dbReference type="InterPro" id="IPR005913">
    <property type="entry name" value="dTDP_dehydrorham_reduct"/>
</dbReference>
<evidence type="ECO:0000256" key="4">
    <source>
        <dbReference type="ARBA" id="ARBA00017099"/>
    </source>
</evidence>
<dbReference type="PANTHER" id="PTHR10491:SF4">
    <property type="entry name" value="METHIONINE ADENOSYLTRANSFERASE 2 SUBUNIT BETA"/>
    <property type="match status" value="1"/>
</dbReference>
<protein>
    <recommendedName>
        <fullName evidence="4 6">dTDP-4-dehydrorhamnose reductase</fullName>
        <ecNumber evidence="3 6">1.1.1.133</ecNumber>
    </recommendedName>
</protein>
<evidence type="ECO:0000313" key="9">
    <source>
        <dbReference type="EMBL" id="OHX18186.1"/>
    </source>
</evidence>
<dbReference type="OrthoDB" id="9803892at2"/>
<dbReference type="STRING" id="1903179.BI347_10025"/>
<proteinExistence type="inferred from homology"/>
<dbReference type="InterPro" id="IPR029903">
    <property type="entry name" value="RmlD-like-bd"/>
</dbReference>
<comment type="similarity">
    <text evidence="2 6">Belongs to the dTDP-4-dehydrorhamnose reductase family.</text>
</comment>
<dbReference type="GO" id="GO:0005829">
    <property type="term" value="C:cytosol"/>
    <property type="evidence" value="ECO:0007669"/>
    <property type="project" value="TreeGrafter"/>
</dbReference>
<evidence type="ECO:0000313" key="11">
    <source>
        <dbReference type="Proteomes" id="UP000180280"/>
    </source>
</evidence>
<dbReference type="EMBL" id="MKCT01000061">
    <property type="protein sequence ID" value="OHX18186.1"/>
    <property type="molecule type" value="Genomic_DNA"/>
</dbReference>
<reference evidence="10 11" key="1">
    <citation type="submission" date="2016-09" db="EMBL/GenBank/DDBJ databases">
        <title>Chromobacterium muskegensis sp. nov., an insecticidal bacterium isolated from Sphagnum bogs.</title>
        <authorList>
            <person name="Sparks M.E."/>
            <person name="Blackburn M.B."/>
            <person name="Gundersen-Rindal D.E."/>
            <person name="Mitchell A."/>
            <person name="Farrar R."/>
            <person name="Kuhar D."/>
        </authorList>
    </citation>
    <scope>NUCLEOTIDE SEQUENCE [LARGE SCALE GENOMIC DNA]</scope>
    <source>
        <strain evidence="9 11">14B-1</strain>
        <strain evidence="8 10">37-2</strain>
    </source>
</reference>
<evidence type="ECO:0000259" key="7">
    <source>
        <dbReference type="Pfam" id="PF04321"/>
    </source>
</evidence>
<dbReference type="PANTHER" id="PTHR10491">
    <property type="entry name" value="DTDP-4-DEHYDRORHAMNOSE REDUCTASE"/>
    <property type="match status" value="1"/>
</dbReference>
<dbReference type="AlphaFoldDB" id="A0A1S1X327"/>
<evidence type="ECO:0000256" key="3">
    <source>
        <dbReference type="ARBA" id="ARBA00012929"/>
    </source>
</evidence>
<keyword evidence="6" id="KW-0521">NADP</keyword>
<comment type="catalytic activity">
    <reaction evidence="5 6">
        <text>dTDP-beta-L-rhamnose + NADP(+) = dTDP-4-dehydro-beta-L-rhamnose + NADPH + H(+)</text>
        <dbReference type="Rhea" id="RHEA:21796"/>
        <dbReference type="ChEBI" id="CHEBI:15378"/>
        <dbReference type="ChEBI" id="CHEBI:57510"/>
        <dbReference type="ChEBI" id="CHEBI:57783"/>
        <dbReference type="ChEBI" id="CHEBI:58349"/>
        <dbReference type="ChEBI" id="CHEBI:62830"/>
        <dbReference type="EC" id="1.1.1.133"/>
    </reaction>
</comment>
<dbReference type="GO" id="GO:0019305">
    <property type="term" value="P:dTDP-rhamnose biosynthetic process"/>
    <property type="evidence" value="ECO:0007669"/>
    <property type="project" value="UniProtKB-UniPathway"/>
</dbReference>
<dbReference type="SUPFAM" id="SSF51735">
    <property type="entry name" value="NAD(P)-binding Rossmann-fold domains"/>
    <property type="match status" value="1"/>
</dbReference>
<evidence type="ECO:0000256" key="2">
    <source>
        <dbReference type="ARBA" id="ARBA00010944"/>
    </source>
</evidence>
<evidence type="ECO:0000313" key="8">
    <source>
        <dbReference type="EMBL" id="OHX13810.1"/>
    </source>
</evidence>
<comment type="function">
    <text evidence="6">Catalyzes the reduction of dTDP-6-deoxy-L-lyxo-4-hexulose to yield dTDP-L-rhamnose.</text>
</comment>
<dbReference type="Pfam" id="PF04321">
    <property type="entry name" value="RmlD_sub_bind"/>
    <property type="match status" value="1"/>
</dbReference>
<dbReference type="EC" id="1.1.1.133" evidence="3 6"/>